<gene>
    <name evidence="1" type="ORF">SAMN05444484_1011124</name>
</gene>
<dbReference type="InterPro" id="IPR011048">
    <property type="entry name" value="Haem_d1_sf"/>
</dbReference>
<organism evidence="1 2">
    <name type="scientific">Flavobacterium chilense</name>
    <dbReference type="NCBI Taxonomy" id="946677"/>
    <lineage>
        <taxon>Bacteria</taxon>
        <taxon>Pseudomonadati</taxon>
        <taxon>Bacteroidota</taxon>
        <taxon>Flavobacteriia</taxon>
        <taxon>Flavobacteriales</taxon>
        <taxon>Flavobacteriaceae</taxon>
        <taxon>Flavobacterium</taxon>
    </lineage>
</organism>
<dbReference type="OrthoDB" id="7187796at2"/>
<dbReference type="PANTHER" id="PTHR47197:SF3">
    <property type="entry name" value="DIHYDRO-HEME D1 DEHYDROGENASE"/>
    <property type="match status" value="1"/>
</dbReference>
<dbReference type="InterPro" id="IPR015943">
    <property type="entry name" value="WD40/YVTN_repeat-like_dom_sf"/>
</dbReference>
<name>A0A1M6ZR78_9FLAO</name>
<dbReference type="STRING" id="946677.SAMN05444484_1011124"/>
<dbReference type="PANTHER" id="PTHR47197">
    <property type="entry name" value="PROTEIN NIRF"/>
    <property type="match status" value="1"/>
</dbReference>
<sequence>MKYLSVLLFLFFVPFLKAQNIKLSHEIKVEGNLGWDYLSVDEVAQRLFVSHGNVVNVIDLKTEKVIATIPDTKGVHGIAIANDLNKAFITDGADNAISIINLNTFELIEKVVIQGVKPDAVLYDKFSKKVFAFNAKSNDATVLDALSNKVIKTIPLDGKPEFSATNAKGLVYVNIEDKNQIKVIDTEKLEVIHSWDISPGDEPSGLAFDLVNNRLFSVCGNSILVVTNADTGKVITTLPIGEGSDGVFFDEKRKLIFSSNGSGTLTVIKQKDKDHYAVVQTVKTVKGARTITMSKTTGTLYLPTASFGKAPAPTNDNPNPRAPIIPDSFKILVVK</sequence>
<dbReference type="Proteomes" id="UP000184028">
    <property type="component" value="Unassembled WGS sequence"/>
</dbReference>
<reference evidence="2" key="1">
    <citation type="submission" date="2016-11" db="EMBL/GenBank/DDBJ databases">
        <authorList>
            <person name="Varghese N."/>
            <person name="Submissions S."/>
        </authorList>
    </citation>
    <scope>NUCLEOTIDE SEQUENCE [LARGE SCALE GENOMIC DNA]</scope>
    <source>
        <strain evidence="2">DSM 24724</strain>
    </source>
</reference>
<dbReference type="RefSeq" id="WP_068841078.1">
    <property type="nucleotide sequence ID" value="NZ_FRBT01000001.1"/>
</dbReference>
<evidence type="ECO:0000313" key="2">
    <source>
        <dbReference type="Proteomes" id="UP000184028"/>
    </source>
</evidence>
<dbReference type="SUPFAM" id="SSF51004">
    <property type="entry name" value="C-terminal (heme d1) domain of cytochrome cd1-nitrite reductase"/>
    <property type="match status" value="1"/>
</dbReference>
<evidence type="ECO:0000313" key="1">
    <source>
        <dbReference type="EMBL" id="SHL32845.1"/>
    </source>
</evidence>
<dbReference type="InterPro" id="IPR051200">
    <property type="entry name" value="Host-pathogen_enzymatic-act"/>
</dbReference>
<accession>A0A1M6ZR78</accession>
<proteinExistence type="predicted"/>
<dbReference type="EMBL" id="FRBT01000001">
    <property type="protein sequence ID" value="SHL32845.1"/>
    <property type="molecule type" value="Genomic_DNA"/>
</dbReference>
<dbReference type="Gene3D" id="2.130.10.10">
    <property type="entry name" value="YVTN repeat-like/Quinoprotein amine dehydrogenase"/>
    <property type="match status" value="2"/>
</dbReference>
<dbReference type="AlphaFoldDB" id="A0A1M6ZR78"/>
<protein>
    <submittedName>
        <fullName evidence="1">40-residue YVTN family beta-propeller repeat-containing protein</fullName>
    </submittedName>
</protein>
<keyword evidence="2" id="KW-1185">Reference proteome</keyword>